<feature type="modified residue" description="4-aspartylphosphate" evidence="6">
    <location>
        <position position="57"/>
    </location>
</feature>
<keyword evidence="2" id="KW-0805">Transcription regulation</keyword>
<dbReference type="Pfam" id="PF00486">
    <property type="entry name" value="Trans_reg_C"/>
    <property type="match status" value="1"/>
</dbReference>
<dbReference type="Gene3D" id="1.10.10.10">
    <property type="entry name" value="Winged helix-like DNA-binding domain superfamily/Winged helix DNA-binding domain"/>
    <property type="match status" value="1"/>
</dbReference>
<dbReference type="PANTHER" id="PTHR48111:SF2">
    <property type="entry name" value="RESPONSE REGULATOR SAER"/>
    <property type="match status" value="1"/>
</dbReference>
<dbReference type="EMBL" id="JAFBIT010000001">
    <property type="protein sequence ID" value="MCF2651952.1"/>
    <property type="molecule type" value="Genomic_DNA"/>
</dbReference>
<dbReference type="InterPro" id="IPR001789">
    <property type="entry name" value="Sig_transdc_resp-reg_receiver"/>
</dbReference>
<evidence type="ECO:0000256" key="4">
    <source>
        <dbReference type="ARBA" id="ARBA00023163"/>
    </source>
</evidence>
<keyword evidence="11" id="KW-1185">Reference proteome</keyword>
<evidence type="ECO:0000256" key="3">
    <source>
        <dbReference type="ARBA" id="ARBA00023125"/>
    </source>
</evidence>
<gene>
    <name evidence="10" type="ORF">JQM67_05000</name>
</gene>
<organism evidence="10 11">
    <name type="scientific">Anaeromassilibacillus senegalensis</name>
    <dbReference type="NCBI Taxonomy" id="1673717"/>
    <lineage>
        <taxon>Bacteria</taxon>
        <taxon>Bacillati</taxon>
        <taxon>Bacillota</taxon>
        <taxon>Clostridia</taxon>
        <taxon>Eubacteriales</taxon>
        <taxon>Acutalibacteraceae</taxon>
        <taxon>Anaeromassilibacillus</taxon>
    </lineage>
</organism>
<dbReference type="Proteomes" id="UP001299220">
    <property type="component" value="Unassembled WGS sequence"/>
</dbReference>
<feature type="DNA-binding region" description="OmpR/PhoB-type" evidence="7">
    <location>
        <begin position="135"/>
        <end position="234"/>
    </location>
</feature>
<protein>
    <recommendedName>
        <fullName evidence="1">Stage 0 sporulation protein A homolog</fullName>
    </recommendedName>
</protein>
<dbReference type="InterPro" id="IPR001867">
    <property type="entry name" value="OmpR/PhoB-type_DNA-bd"/>
</dbReference>
<dbReference type="SMART" id="SM00862">
    <property type="entry name" value="Trans_reg_C"/>
    <property type="match status" value="1"/>
</dbReference>
<keyword evidence="6" id="KW-0597">Phosphoprotein</keyword>
<dbReference type="SUPFAM" id="SSF52172">
    <property type="entry name" value="CheY-like"/>
    <property type="match status" value="1"/>
</dbReference>
<comment type="function">
    <text evidence="5">May play the central regulatory role in sporulation. It may be an element of the effector pathway responsible for the activation of sporulation genes in response to nutritional stress. Spo0A may act in concert with spo0H (a sigma factor) to control the expression of some genes that are critical to the sporulation process.</text>
</comment>
<evidence type="ECO:0000259" key="9">
    <source>
        <dbReference type="PROSITE" id="PS51755"/>
    </source>
</evidence>
<proteinExistence type="predicted"/>
<name>A0ABS9CLC2_9FIRM</name>
<dbReference type="Gene3D" id="3.40.50.2300">
    <property type="match status" value="1"/>
</dbReference>
<evidence type="ECO:0000259" key="8">
    <source>
        <dbReference type="PROSITE" id="PS50110"/>
    </source>
</evidence>
<dbReference type="PANTHER" id="PTHR48111">
    <property type="entry name" value="REGULATOR OF RPOS"/>
    <property type="match status" value="1"/>
</dbReference>
<evidence type="ECO:0000313" key="11">
    <source>
        <dbReference type="Proteomes" id="UP001299220"/>
    </source>
</evidence>
<dbReference type="SMART" id="SM00448">
    <property type="entry name" value="REC"/>
    <property type="match status" value="1"/>
</dbReference>
<dbReference type="InterPro" id="IPR039420">
    <property type="entry name" value="WalR-like"/>
</dbReference>
<evidence type="ECO:0000256" key="6">
    <source>
        <dbReference type="PROSITE-ProRule" id="PRU00169"/>
    </source>
</evidence>
<feature type="domain" description="OmpR/PhoB-type" evidence="9">
    <location>
        <begin position="135"/>
        <end position="234"/>
    </location>
</feature>
<comment type="caution">
    <text evidence="10">The sequence shown here is derived from an EMBL/GenBank/DDBJ whole genome shotgun (WGS) entry which is preliminary data.</text>
</comment>
<reference evidence="10 11" key="1">
    <citation type="submission" date="2020-12" db="EMBL/GenBank/DDBJ databases">
        <title>Whole genome sequences of gut porcine anaerobes.</title>
        <authorList>
            <person name="Kubasova T."/>
            <person name="Jahodarova E."/>
            <person name="Rychlik I."/>
        </authorList>
    </citation>
    <scope>NUCLEOTIDE SEQUENCE [LARGE SCALE GENOMIC DNA]</scope>
    <source>
        <strain evidence="10 11">An867</strain>
    </source>
</reference>
<dbReference type="PROSITE" id="PS51755">
    <property type="entry name" value="OMPR_PHOB"/>
    <property type="match status" value="1"/>
</dbReference>
<evidence type="ECO:0000256" key="5">
    <source>
        <dbReference type="ARBA" id="ARBA00024867"/>
    </source>
</evidence>
<keyword evidence="3 7" id="KW-0238">DNA-binding</keyword>
<evidence type="ECO:0000313" key="10">
    <source>
        <dbReference type="EMBL" id="MCF2651952.1"/>
    </source>
</evidence>
<dbReference type="Pfam" id="PF00072">
    <property type="entry name" value="Response_reg"/>
    <property type="match status" value="1"/>
</dbReference>
<dbReference type="PROSITE" id="PS50110">
    <property type="entry name" value="RESPONSE_REGULATORY"/>
    <property type="match status" value="1"/>
</dbReference>
<sequence>MPDTDKKTILVVDDDREIVRAISITLEREGYDVLRAYDGLEALDYATTREIHLIIIDVMMPKLDGLSAVMKIREKKNLPIIILSAKGEDSDKIIGLSMGADDYISKPFNPMELVARVKSHLRRYTSLGDINARGDNCIVNGRLTFRLDEHVLYADGEPVKLTATETKIVELLMKHPGRIFPAEEIYSLIWNEPAYSAENTVMVHIRRIREKIEINPSEPEYLKVVWGLGYEIEKH</sequence>
<accession>A0ABS9CLC2</accession>
<evidence type="ECO:0000256" key="7">
    <source>
        <dbReference type="PROSITE-ProRule" id="PRU01091"/>
    </source>
</evidence>
<dbReference type="Gene3D" id="6.10.250.690">
    <property type="match status" value="1"/>
</dbReference>
<dbReference type="InterPro" id="IPR036388">
    <property type="entry name" value="WH-like_DNA-bd_sf"/>
</dbReference>
<keyword evidence="4" id="KW-0804">Transcription</keyword>
<evidence type="ECO:0000256" key="2">
    <source>
        <dbReference type="ARBA" id="ARBA00023015"/>
    </source>
</evidence>
<feature type="domain" description="Response regulatory" evidence="8">
    <location>
        <begin position="8"/>
        <end position="121"/>
    </location>
</feature>
<dbReference type="RefSeq" id="WP_235322976.1">
    <property type="nucleotide sequence ID" value="NZ_JAFBIT010000001.1"/>
</dbReference>
<dbReference type="CDD" id="cd00383">
    <property type="entry name" value="trans_reg_C"/>
    <property type="match status" value="1"/>
</dbReference>
<dbReference type="InterPro" id="IPR011006">
    <property type="entry name" value="CheY-like_superfamily"/>
</dbReference>
<evidence type="ECO:0000256" key="1">
    <source>
        <dbReference type="ARBA" id="ARBA00018672"/>
    </source>
</evidence>